<dbReference type="InterPro" id="IPR036388">
    <property type="entry name" value="WH-like_DNA-bd_sf"/>
</dbReference>
<dbReference type="PANTHER" id="PTHR30136">
    <property type="entry name" value="HELIX-TURN-HELIX TRANSCRIPTIONAL REGULATOR, ICLR FAMILY"/>
    <property type="match status" value="1"/>
</dbReference>
<dbReference type="EMBL" id="SNWQ01000004">
    <property type="protein sequence ID" value="TDO50541.1"/>
    <property type="molecule type" value="Genomic_DNA"/>
</dbReference>
<evidence type="ECO:0000313" key="9">
    <source>
        <dbReference type="EMBL" id="TDO50541.1"/>
    </source>
</evidence>
<dbReference type="PROSITE" id="PS51077">
    <property type="entry name" value="HTH_ICLR"/>
    <property type="match status" value="1"/>
</dbReference>
<evidence type="ECO:0000256" key="2">
    <source>
        <dbReference type="ARBA" id="ARBA00023015"/>
    </source>
</evidence>
<name>A0A4R6KK90_9ACTN</name>
<evidence type="ECO:0000256" key="5">
    <source>
        <dbReference type="ARBA" id="ARBA00058938"/>
    </source>
</evidence>
<evidence type="ECO:0000256" key="1">
    <source>
        <dbReference type="ARBA" id="ARBA00022798"/>
    </source>
</evidence>
<dbReference type="Gene3D" id="3.30.450.40">
    <property type="match status" value="1"/>
</dbReference>
<dbReference type="Proteomes" id="UP000295388">
    <property type="component" value="Unassembled WGS sequence"/>
</dbReference>
<dbReference type="InterPro" id="IPR014757">
    <property type="entry name" value="Tscrpt_reg_IclR_C"/>
</dbReference>
<dbReference type="SMART" id="SM00346">
    <property type="entry name" value="HTH_ICLR"/>
    <property type="match status" value="1"/>
</dbReference>
<dbReference type="Pfam" id="PF09339">
    <property type="entry name" value="HTH_IclR"/>
    <property type="match status" value="1"/>
</dbReference>
<dbReference type="AlphaFoldDB" id="A0A4R6KK90"/>
<evidence type="ECO:0000256" key="6">
    <source>
        <dbReference type="ARBA" id="ARBA00070406"/>
    </source>
</evidence>
<dbReference type="InterPro" id="IPR050707">
    <property type="entry name" value="HTH_MetabolicPath_Reg"/>
</dbReference>
<keyword evidence="1" id="KW-0319">Glycerol metabolism</keyword>
<keyword evidence="10" id="KW-1185">Reference proteome</keyword>
<keyword evidence="4" id="KW-0804">Transcription</keyword>
<evidence type="ECO:0000256" key="3">
    <source>
        <dbReference type="ARBA" id="ARBA00023125"/>
    </source>
</evidence>
<dbReference type="PANTHER" id="PTHR30136:SF24">
    <property type="entry name" value="HTH-TYPE TRANSCRIPTIONAL REPRESSOR ALLR"/>
    <property type="match status" value="1"/>
</dbReference>
<feature type="domain" description="IclR-ED" evidence="8">
    <location>
        <begin position="101"/>
        <end position="284"/>
    </location>
</feature>
<dbReference type="Gene3D" id="1.10.10.10">
    <property type="entry name" value="Winged helix-like DNA-binding domain superfamily/Winged helix DNA-binding domain"/>
    <property type="match status" value="1"/>
</dbReference>
<dbReference type="SUPFAM" id="SSF55781">
    <property type="entry name" value="GAF domain-like"/>
    <property type="match status" value="1"/>
</dbReference>
<keyword evidence="2" id="KW-0805">Transcription regulation</keyword>
<accession>A0A4R6KK90</accession>
<gene>
    <name evidence="9" type="ORF">EV643_10433</name>
</gene>
<evidence type="ECO:0000259" key="8">
    <source>
        <dbReference type="PROSITE" id="PS51078"/>
    </source>
</evidence>
<keyword evidence="3" id="KW-0238">DNA-binding</keyword>
<dbReference type="InterPro" id="IPR029016">
    <property type="entry name" value="GAF-like_dom_sf"/>
</dbReference>
<dbReference type="InterPro" id="IPR005471">
    <property type="entry name" value="Tscrpt_reg_IclR_N"/>
</dbReference>
<dbReference type="InterPro" id="IPR036390">
    <property type="entry name" value="WH_DNA-bd_sf"/>
</dbReference>
<dbReference type="Pfam" id="PF01614">
    <property type="entry name" value="IclR_C"/>
    <property type="match status" value="1"/>
</dbReference>
<evidence type="ECO:0000256" key="4">
    <source>
        <dbReference type="ARBA" id="ARBA00023163"/>
    </source>
</evidence>
<protein>
    <recommendedName>
        <fullName evidence="6">Glycerol operon regulatory protein</fullName>
    </recommendedName>
</protein>
<comment type="caution">
    <text evidence="9">The sequence shown here is derived from an EMBL/GenBank/DDBJ whole genome shotgun (WGS) entry which is preliminary data.</text>
</comment>
<comment type="function">
    <text evidence="5">May be an activator protein for the gylABX operon.</text>
</comment>
<dbReference type="PROSITE" id="PS51078">
    <property type="entry name" value="ICLR_ED"/>
    <property type="match status" value="1"/>
</dbReference>
<dbReference type="FunFam" id="1.10.10.10:FF:000056">
    <property type="entry name" value="IclR family transcriptional regulator"/>
    <property type="match status" value="1"/>
</dbReference>
<evidence type="ECO:0000259" key="7">
    <source>
        <dbReference type="PROSITE" id="PS51077"/>
    </source>
</evidence>
<organism evidence="9 10">
    <name type="scientific">Kribbella caucasensis</name>
    <dbReference type="NCBI Taxonomy" id="2512215"/>
    <lineage>
        <taxon>Bacteria</taxon>
        <taxon>Bacillati</taxon>
        <taxon>Actinomycetota</taxon>
        <taxon>Actinomycetes</taxon>
        <taxon>Propionibacteriales</taxon>
        <taxon>Kribbellaceae</taxon>
        <taxon>Kribbella</taxon>
    </lineage>
</organism>
<dbReference type="GO" id="GO:0045892">
    <property type="term" value="P:negative regulation of DNA-templated transcription"/>
    <property type="evidence" value="ECO:0007669"/>
    <property type="project" value="TreeGrafter"/>
</dbReference>
<proteinExistence type="predicted"/>
<dbReference type="GO" id="GO:0003677">
    <property type="term" value="F:DNA binding"/>
    <property type="evidence" value="ECO:0007669"/>
    <property type="project" value="UniProtKB-KW"/>
</dbReference>
<dbReference type="GO" id="GO:0003700">
    <property type="term" value="F:DNA-binding transcription factor activity"/>
    <property type="evidence" value="ECO:0007669"/>
    <property type="project" value="TreeGrafter"/>
</dbReference>
<sequence>MNGARKALSDRFCIVESDTGTVRNIPEAQTFGDGPKYPLESVDNALRLLAIFSHEERIRVKDVAELLGVSTGTAHRLLAMLVYRGYVAQDTVSKLYVPGVVLLSIGLRTVQHSGLRQAAAKYLDELGATLSETIHLATLQGAQVFYLDGREPTQALRVASRAGTLRPAHCTSAGKALLAELTREEVLEIYPDEHLLQVTDRSIRSRSQLLIDLGDTRRRGYAANFGELEDGIGSVAVAVRSKGGRPLASLAVGAPMTRISDDRIVEMVEAIGAAAKSLGEELSGTTVR</sequence>
<evidence type="ECO:0000313" key="10">
    <source>
        <dbReference type="Proteomes" id="UP000295388"/>
    </source>
</evidence>
<reference evidence="9 10" key="1">
    <citation type="submission" date="2019-03" db="EMBL/GenBank/DDBJ databases">
        <title>Genomic Encyclopedia of Type Strains, Phase III (KMG-III): the genomes of soil and plant-associated and newly described type strains.</title>
        <authorList>
            <person name="Whitman W."/>
        </authorList>
    </citation>
    <scope>NUCLEOTIDE SEQUENCE [LARGE SCALE GENOMIC DNA]</scope>
    <source>
        <strain evidence="9 10">VKM Ac-2527</strain>
    </source>
</reference>
<dbReference type="SUPFAM" id="SSF46785">
    <property type="entry name" value="Winged helix' DNA-binding domain"/>
    <property type="match status" value="1"/>
</dbReference>
<dbReference type="GO" id="GO:0006071">
    <property type="term" value="P:glycerol metabolic process"/>
    <property type="evidence" value="ECO:0007669"/>
    <property type="project" value="UniProtKB-KW"/>
</dbReference>
<feature type="domain" description="HTH iclR-type" evidence="7">
    <location>
        <begin position="39"/>
        <end position="100"/>
    </location>
</feature>